<dbReference type="AlphaFoldDB" id="A0A7X1B7W3"/>
<keyword evidence="6" id="KW-1185">Reference proteome</keyword>
<dbReference type="SUPFAM" id="SSF50370">
    <property type="entry name" value="Ricin B-like lectins"/>
    <property type="match status" value="1"/>
</dbReference>
<reference evidence="5 6" key="1">
    <citation type="submission" date="2020-07" db="EMBL/GenBank/DDBJ databases">
        <authorList>
            <person name="Feng X."/>
        </authorList>
    </citation>
    <scope>NUCLEOTIDE SEQUENCE [LARGE SCALE GENOMIC DNA]</scope>
    <source>
        <strain evidence="5 6">JCM23202</strain>
    </source>
</reference>
<evidence type="ECO:0000256" key="2">
    <source>
        <dbReference type="ARBA" id="ARBA00023157"/>
    </source>
</evidence>
<dbReference type="Gene3D" id="2.60.40.10">
    <property type="entry name" value="Immunoglobulins"/>
    <property type="match status" value="2"/>
</dbReference>
<comment type="caution">
    <text evidence="5">The sequence shown here is derived from an EMBL/GenBank/DDBJ whole genome shotgun (WGS) entry which is preliminary data.</text>
</comment>
<feature type="domain" description="Fibronectin type-III" evidence="4">
    <location>
        <begin position="852"/>
        <end position="940"/>
    </location>
</feature>
<dbReference type="Proteomes" id="UP000526501">
    <property type="component" value="Unassembled WGS sequence"/>
</dbReference>
<evidence type="ECO:0000256" key="1">
    <source>
        <dbReference type="ARBA" id="ARBA00022729"/>
    </source>
</evidence>
<sequence length="1066" mass="116274">MKTSNRQISPFRPKIVLGRKAIRKLASPVLALALASVSVAQDRTVLFDVDAEGEAKRIETWGLDTAWLDAGNVIRGVEFMGKPQVDVIRFSFTGDRALVNGDLESSRQAEFDERMRIVDTYTESDTELYFNNDSDGIDSYFQGTNGVEPERWVELIDLTRRKAEAAGRTVVSVAPFNEPDLLENNLGTVDSLKEICEIIKNDTRYKDEWSDIRLSGGNTLNNDLAIAWYSQLKTVVDEGTTHQLAGNFDTYAAFFEYVSENGGLGTNDELHNVMEAMVGAEYGMNAGIWWGSAEYARGEFVKTSDGQRLGYAEHRTNWTAASVYRGLDGKVQAFVGESERQARPTTYLFVSKDRDVYFDGVGPQRSYLVSTTGGTGYQTENHHNAERVVHVTWGEDIQPEIAGRYTLVNRHSGMVLEVAGGSTENGANFQQGEANYEAYQSWLVNRVPKTVGGDWTYFSIKPYHASEKTGDVWNWNLDAGADVRLYDYGAGSNQQWILEYVENGYFTIRSRYSGKYLEVAGGSSAAGANVQLGNGNGEAYQQWRLIPAGAMVESDAPVSPGGLTAIQQSASVRLEWLANTESDLKGYNVYRSTDPDSGYDLIARGITTARFVDKAANRSDVTYSYYVRSSDMSLNLSEASEKVSASPTGISPRLVYFDFEQDTSDSSGNANDLEPSSDAGYVVGKNGENSLYFNGATFYANLPANVVNHDQLTISTWVYWTGSSDEQRVFDFSDGEGSGLSFTPKSAAGGSRFLIEFGELSTELLGAELPSSSWTHVAVTMDGSRAALYLNGVLADSADSSLKPSEINPFLNYLGKGSSSTATLFAGRLDDFQMYGFAVPAEDIPALAELEVPAPPSPEAVYEQGEVFLIWPAITGASDYVISRSASADGVFEIIDTVSESWYTDSSIIGGQSYYYLVLASNSVGESSGVEALLVETVPPAETWRMEHFGVSESLGDAADLADPDGDGVVNLLERAFGGDPLVPDVSVSPRIDSSQPMLSLLYRISTAATDLEIVVEASSGLEGDWTESEGVTETIETFEGVELLRHSKTLNEGESVLLRVGVKER</sequence>
<dbReference type="InterPro" id="IPR013783">
    <property type="entry name" value="Ig-like_fold"/>
</dbReference>
<dbReference type="SMART" id="SM00458">
    <property type="entry name" value="RICIN"/>
    <property type="match status" value="1"/>
</dbReference>
<dbReference type="InterPro" id="IPR006558">
    <property type="entry name" value="LamG-like"/>
</dbReference>
<dbReference type="SUPFAM" id="SSF49899">
    <property type="entry name" value="Concanavalin A-like lectins/glucanases"/>
    <property type="match status" value="1"/>
</dbReference>
<evidence type="ECO:0000313" key="6">
    <source>
        <dbReference type="Proteomes" id="UP000526501"/>
    </source>
</evidence>
<dbReference type="InterPro" id="IPR000772">
    <property type="entry name" value="Ricin_B_lectin"/>
</dbReference>
<dbReference type="Gene3D" id="2.60.120.200">
    <property type="match status" value="1"/>
</dbReference>
<dbReference type="SUPFAM" id="SSF49265">
    <property type="entry name" value="Fibronectin type III"/>
    <property type="match status" value="1"/>
</dbReference>
<accession>A0A7X1B7W3</accession>
<dbReference type="SMART" id="SM00560">
    <property type="entry name" value="LamGL"/>
    <property type="match status" value="1"/>
</dbReference>
<gene>
    <name evidence="5" type="ORF">H5P27_14645</name>
</gene>
<dbReference type="CDD" id="cd00161">
    <property type="entry name" value="beta-trefoil_Ricin-like"/>
    <property type="match status" value="1"/>
</dbReference>
<dbReference type="Gene3D" id="2.80.10.50">
    <property type="match status" value="3"/>
</dbReference>
<feature type="signal peptide" evidence="3">
    <location>
        <begin position="1"/>
        <end position="40"/>
    </location>
</feature>
<feature type="chain" id="PRO_5031501785" evidence="3">
    <location>
        <begin position="41"/>
        <end position="1066"/>
    </location>
</feature>
<organism evidence="5 6">
    <name type="scientific">Pelagicoccus albus</name>
    <dbReference type="NCBI Taxonomy" id="415222"/>
    <lineage>
        <taxon>Bacteria</taxon>
        <taxon>Pseudomonadati</taxon>
        <taxon>Verrucomicrobiota</taxon>
        <taxon>Opitutia</taxon>
        <taxon>Puniceicoccales</taxon>
        <taxon>Pelagicoccaceae</taxon>
        <taxon>Pelagicoccus</taxon>
    </lineage>
</organism>
<evidence type="ECO:0000256" key="3">
    <source>
        <dbReference type="SAM" id="SignalP"/>
    </source>
</evidence>
<protein>
    <submittedName>
        <fullName evidence="5">RICIN domain-containing protein</fullName>
    </submittedName>
</protein>
<dbReference type="InterPro" id="IPR036116">
    <property type="entry name" value="FN3_sf"/>
</dbReference>
<dbReference type="Pfam" id="PF13385">
    <property type="entry name" value="Laminin_G_3"/>
    <property type="match status" value="1"/>
</dbReference>
<keyword evidence="1 3" id="KW-0732">Signal</keyword>
<dbReference type="InterPro" id="IPR013320">
    <property type="entry name" value="ConA-like_dom_sf"/>
</dbReference>
<name>A0A7X1B7W3_9BACT</name>
<dbReference type="EMBL" id="JACHVC010000012">
    <property type="protein sequence ID" value="MBC2607287.1"/>
    <property type="molecule type" value="Genomic_DNA"/>
</dbReference>
<dbReference type="RefSeq" id="WP_185661137.1">
    <property type="nucleotide sequence ID" value="NZ_CAWPOO010000012.1"/>
</dbReference>
<keyword evidence="2" id="KW-1015">Disulfide bond</keyword>
<dbReference type="Pfam" id="PF14200">
    <property type="entry name" value="RicinB_lectin_2"/>
    <property type="match status" value="2"/>
</dbReference>
<evidence type="ECO:0000313" key="5">
    <source>
        <dbReference type="EMBL" id="MBC2607287.1"/>
    </source>
</evidence>
<evidence type="ECO:0000259" key="4">
    <source>
        <dbReference type="PROSITE" id="PS50853"/>
    </source>
</evidence>
<dbReference type="InterPro" id="IPR035992">
    <property type="entry name" value="Ricin_B-like_lectins"/>
</dbReference>
<dbReference type="InterPro" id="IPR003961">
    <property type="entry name" value="FN3_dom"/>
</dbReference>
<dbReference type="PROSITE" id="PS50853">
    <property type="entry name" value="FN3"/>
    <property type="match status" value="1"/>
</dbReference>
<proteinExistence type="predicted"/>
<dbReference type="PROSITE" id="PS50231">
    <property type="entry name" value="RICIN_B_LECTIN"/>
    <property type="match status" value="1"/>
</dbReference>